<dbReference type="Gene3D" id="1.10.3680.10">
    <property type="entry name" value="TerB-like"/>
    <property type="match status" value="1"/>
</dbReference>
<dbReference type="CDD" id="cd07177">
    <property type="entry name" value="terB_like"/>
    <property type="match status" value="1"/>
</dbReference>
<evidence type="ECO:0000313" key="2">
    <source>
        <dbReference type="Proteomes" id="UP000029736"/>
    </source>
</evidence>
<dbReference type="STRING" id="1524460.IX84_15035"/>
<keyword evidence="2" id="KW-1185">Reference proteome</keyword>
<sequence>MNLDWTYEEFSAFAMLYAASVDAEIDPEEEALIQQRLDDRSYRRVKAVYEECSDSECINTILGYQKKFMTDQAGRERLLSDLREVFEADHRYTAVEREIMHLFKRLLESEDH</sequence>
<dbReference type="RefSeq" id="WP_044222022.1">
    <property type="nucleotide sequence ID" value="NZ_JBKAGJ010000034.1"/>
</dbReference>
<name>A0A098S786_9BACT</name>
<dbReference type="OrthoDB" id="9770030at2"/>
<comment type="caution">
    <text evidence="1">The sequence shown here is derived from an EMBL/GenBank/DDBJ whole genome shotgun (WGS) entry which is preliminary data.</text>
</comment>
<evidence type="ECO:0000313" key="1">
    <source>
        <dbReference type="EMBL" id="KGE87518.1"/>
    </source>
</evidence>
<reference evidence="1 2" key="1">
    <citation type="journal article" date="2014" name="Int. J. Syst. Evol. Microbiol.">
        <title>Phaeodactylibacter xiamenensis gen. nov., sp. nov., a member of the family Saprospiraceae isolated from the marine alga Phaeodactylum tricornutum.</title>
        <authorList>
            <person name="Chen Z.Jr."/>
            <person name="Lei X."/>
            <person name="Lai Q."/>
            <person name="Li Y."/>
            <person name="Zhang B."/>
            <person name="Zhang J."/>
            <person name="Zhang H."/>
            <person name="Yang L."/>
            <person name="Zheng W."/>
            <person name="Tian Y."/>
            <person name="Yu Z."/>
            <person name="Xu H.Jr."/>
            <person name="Zheng T."/>
        </authorList>
    </citation>
    <scope>NUCLEOTIDE SEQUENCE [LARGE SCALE GENOMIC DNA]</scope>
    <source>
        <strain evidence="1 2">KD52</strain>
    </source>
</reference>
<protein>
    <recommendedName>
        <fullName evidence="3">Co-chaperone DjlA N-terminal domain-containing protein</fullName>
    </recommendedName>
</protein>
<dbReference type="Proteomes" id="UP000029736">
    <property type="component" value="Unassembled WGS sequence"/>
</dbReference>
<dbReference type="InterPro" id="IPR029024">
    <property type="entry name" value="TerB-like"/>
</dbReference>
<proteinExistence type="predicted"/>
<organism evidence="1 2">
    <name type="scientific">Phaeodactylibacter xiamenensis</name>
    <dbReference type="NCBI Taxonomy" id="1524460"/>
    <lineage>
        <taxon>Bacteria</taxon>
        <taxon>Pseudomonadati</taxon>
        <taxon>Bacteroidota</taxon>
        <taxon>Saprospiria</taxon>
        <taxon>Saprospirales</taxon>
        <taxon>Haliscomenobacteraceae</taxon>
        <taxon>Phaeodactylibacter</taxon>
    </lineage>
</organism>
<gene>
    <name evidence="1" type="ORF">IX84_15035</name>
</gene>
<dbReference type="EMBL" id="JPOS01000035">
    <property type="protein sequence ID" value="KGE87518.1"/>
    <property type="molecule type" value="Genomic_DNA"/>
</dbReference>
<evidence type="ECO:0008006" key="3">
    <source>
        <dbReference type="Google" id="ProtNLM"/>
    </source>
</evidence>
<dbReference type="SUPFAM" id="SSF158682">
    <property type="entry name" value="TerB-like"/>
    <property type="match status" value="1"/>
</dbReference>
<accession>A0A098S786</accession>
<dbReference type="AlphaFoldDB" id="A0A098S786"/>